<name>A0A061FKY5_THECC</name>
<sequence>MGEKGEDKERSIYIYVHRNLDSGIPTVRLLVPPCGSSVAGIPWTTPTPMLSVVWTPVTQAKVGKLALPLPSVAVELCLR</sequence>
<organism evidence="1 2">
    <name type="scientific">Theobroma cacao</name>
    <name type="common">Cacao</name>
    <name type="synonym">Cocoa</name>
    <dbReference type="NCBI Taxonomy" id="3641"/>
    <lineage>
        <taxon>Eukaryota</taxon>
        <taxon>Viridiplantae</taxon>
        <taxon>Streptophyta</taxon>
        <taxon>Embryophyta</taxon>
        <taxon>Tracheophyta</taxon>
        <taxon>Spermatophyta</taxon>
        <taxon>Magnoliopsida</taxon>
        <taxon>eudicotyledons</taxon>
        <taxon>Gunneridae</taxon>
        <taxon>Pentapetalae</taxon>
        <taxon>rosids</taxon>
        <taxon>malvids</taxon>
        <taxon>Malvales</taxon>
        <taxon>Malvaceae</taxon>
        <taxon>Byttnerioideae</taxon>
        <taxon>Theobroma</taxon>
    </lineage>
</organism>
<dbReference type="Proteomes" id="UP000026915">
    <property type="component" value="Chromosome 8"/>
</dbReference>
<gene>
    <name evidence="1" type="ORF">TCM_036502</name>
</gene>
<reference evidence="1 2" key="1">
    <citation type="journal article" date="2013" name="Genome Biol.">
        <title>The genome sequence of the most widely cultivated cacao type and its use to identify candidate genes regulating pod color.</title>
        <authorList>
            <person name="Motamayor J.C."/>
            <person name="Mockaitis K."/>
            <person name="Schmutz J."/>
            <person name="Haiminen N."/>
            <person name="Iii D.L."/>
            <person name="Cornejo O."/>
            <person name="Findley S.D."/>
            <person name="Zheng P."/>
            <person name="Utro F."/>
            <person name="Royaert S."/>
            <person name="Saski C."/>
            <person name="Jenkins J."/>
            <person name="Podicheti R."/>
            <person name="Zhao M."/>
            <person name="Scheffler B.E."/>
            <person name="Stack J.C."/>
            <person name="Feltus F.A."/>
            <person name="Mustiga G.M."/>
            <person name="Amores F."/>
            <person name="Phillips W."/>
            <person name="Marelli J.P."/>
            <person name="May G.D."/>
            <person name="Shapiro H."/>
            <person name="Ma J."/>
            <person name="Bustamante C.D."/>
            <person name="Schnell R.J."/>
            <person name="Main D."/>
            <person name="Gilbert D."/>
            <person name="Parida L."/>
            <person name="Kuhn D.N."/>
        </authorList>
    </citation>
    <scope>NUCLEOTIDE SEQUENCE [LARGE SCALE GENOMIC DNA]</scope>
    <source>
        <strain evidence="2">cv. Matina 1-6</strain>
    </source>
</reference>
<dbReference type="AlphaFoldDB" id="A0A061FKY5"/>
<dbReference type="EMBL" id="CM001886">
    <property type="protein sequence ID" value="EOY17342.1"/>
    <property type="molecule type" value="Genomic_DNA"/>
</dbReference>
<protein>
    <submittedName>
        <fullName evidence="1">Uncharacterized protein</fullName>
    </submittedName>
</protein>
<dbReference type="HOGENOM" id="CLU_2610879_0_0_1"/>
<keyword evidence="2" id="KW-1185">Reference proteome</keyword>
<evidence type="ECO:0000313" key="2">
    <source>
        <dbReference type="Proteomes" id="UP000026915"/>
    </source>
</evidence>
<proteinExistence type="predicted"/>
<evidence type="ECO:0000313" key="1">
    <source>
        <dbReference type="EMBL" id="EOY17342.1"/>
    </source>
</evidence>
<dbReference type="InParanoid" id="A0A061FKY5"/>
<accession>A0A061FKY5</accession>
<dbReference type="Gramene" id="EOY17342">
    <property type="protein sequence ID" value="EOY17342"/>
    <property type="gene ID" value="TCM_036502"/>
</dbReference>